<protein>
    <recommendedName>
        <fullName evidence="7">Shikimate dehydrogenase</fullName>
    </recommendedName>
</protein>
<dbReference type="AlphaFoldDB" id="A0A1Q5PRH0"/>
<dbReference type="Pfam" id="PF08501">
    <property type="entry name" value="Shikimate_dh_N"/>
    <property type="match status" value="1"/>
</dbReference>
<accession>A0A1Q5PRH0</accession>
<evidence type="ECO:0000259" key="3">
    <source>
        <dbReference type="Pfam" id="PF08501"/>
    </source>
</evidence>
<dbReference type="GO" id="GO:0009423">
    <property type="term" value="P:chorismate biosynthetic process"/>
    <property type="evidence" value="ECO:0007669"/>
    <property type="project" value="TreeGrafter"/>
</dbReference>
<dbReference type="InterPro" id="IPR013708">
    <property type="entry name" value="Shikimate_DH-bd_N"/>
</dbReference>
<keyword evidence="2" id="KW-0028">Amino-acid biosynthesis</keyword>
<dbReference type="GO" id="GO:0009073">
    <property type="term" value="P:aromatic amino acid family biosynthetic process"/>
    <property type="evidence" value="ECO:0007669"/>
    <property type="project" value="UniProtKB-KW"/>
</dbReference>
<dbReference type="InterPro" id="IPR041121">
    <property type="entry name" value="SDH_C"/>
</dbReference>
<reference evidence="6" key="1">
    <citation type="submission" date="2016-11" db="EMBL/GenBank/DDBJ databases">
        <title>Actinomyces gypaetusis sp. nov. isolated from Gypaetus barbatus in Qinghai Tibet Plateau China.</title>
        <authorList>
            <person name="Meng X."/>
        </authorList>
    </citation>
    <scope>NUCLEOTIDE SEQUENCE [LARGE SCALE GENOMIC DNA]</scope>
    <source>
        <strain evidence="6">DSM 15383</strain>
    </source>
</reference>
<dbReference type="RefSeq" id="WP_075361336.1">
    <property type="nucleotide sequence ID" value="NZ_MPDM01000003.1"/>
</dbReference>
<dbReference type="GO" id="GO:0019632">
    <property type="term" value="P:shikimate metabolic process"/>
    <property type="evidence" value="ECO:0007669"/>
    <property type="project" value="TreeGrafter"/>
</dbReference>
<evidence type="ECO:0000313" key="6">
    <source>
        <dbReference type="Proteomes" id="UP000186465"/>
    </source>
</evidence>
<dbReference type="PANTHER" id="PTHR21089:SF1">
    <property type="entry name" value="BIFUNCTIONAL 3-DEHYDROQUINATE DEHYDRATASE_SHIKIMATE DEHYDROGENASE, CHLOROPLASTIC"/>
    <property type="match status" value="1"/>
</dbReference>
<keyword evidence="6" id="KW-1185">Reference proteome</keyword>
<evidence type="ECO:0008006" key="7">
    <source>
        <dbReference type="Google" id="ProtNLM"/>
    </source>
</evidence>
<dbReference type="InterPro" id="IPR022893">
    <property type="entry name" value="Shikimate_DH_fam"/>
</dbReference>
<keyword evidence="2" id="KW-0057">Aromatic amino acid biosynthesis</keyword>
<evidence type="ECO:0000313" key="5">
    <source>
        <dbReference type="EMBL" id="OKL50010.1"/>
    </source>
</evidence>
<feature type="domain" description="Shikimate dehydrogenase substrate binding N-terminal" evidence="3">
    <location>
        <begin position="7"/>
        <end position="85"/>
    </location>
</feature>
<dbReference type="Gene3D" id="3.40.50.10860">
    <property type="entry name" value="Leucine Dehydrogenase, chain A, domain 1"/>
    <property type="match status" value="1"/>
</dbReference>
<dbReference type="STRING" id="156892.BM477_03715"/>
<dbReference type="SUPFAM" id="SSF53223">
    <property type="entry name" value="Aminoacid dehydrogenase-like, N-terminal domain"/>
    <property type="match status" value="1"/>
</dbReference>
<sequence length="273" mass="28966">MLRRYAVIGHPVSHSLSPVIHEAGYRALGIEAEFVTHDVSDLDSEWPEISYYDGLAVTTPLKQQILQYCDVIEPMAKGIGAVNTVINAGGIITGLNTDVYGIVTAIRVKTKRAHFSNMVILGGRASASSALAASGELGRPNLTVIARSLSGPGTVSQASSRLGVRITPLPWRMTEAAKRALGAADLVFSTVPNGVADSLCEGLEPRPDAVYMEASYADAPSCLSRTFAEAGATVVHGTEMLLYQGLQQFALMTGCPAPEPEMRAALDAALRRR</sequence>
<evidence type="ECO:0000259" key="4">
    <source>
        <dbReference type="Pfam" id="PF18317"/>
    </source>
</evidence>
<dbReference type="GO" id="GO:0004764">
    <property type="term" value="F:shikimate 3-dehydrogenase (NADP+) activity"/>
    <property type="evidence" value="ECO:0007669"/>
    <property type="project" value="InterPro"/>
</dbReference>
<evidence type="ECO:0000256" key="1">
    <source>
        <dbReference type="ARBA" id="ARBA00004871"/>
    </source>
</evidence>
<comment type="caution">
    <text evidence="5">The sequence shown here is derived from an EMBL/GenBank/DDBJ whole genome shotgun (WGS) entry which is preliminary data.</text>
</comment>
<evidence type="ECO:0000256" key="2">
    <source>
        <dbReference type="ARBA" id="ARBA00023141"/>
    </source>
</evidence>
<proteinExistence type="predicted"/>
<dbReference type="Gene3D" id="3.40.50.720">
    <property type="entry name" value="NAD(P)-binding Rossmann-like Domain"/>
    <property type="match status" value="1"/>
</dbReference>
<comment type="pathway">
    <text evidence="1">Metabolic intermediate biosynthesis; chorismate biosynthesis; chorismate from D-erythrose 4-phosphate and phosphoenolpyruvate: step 4/7.</text>
</comment>
<dbReference type="InterPro" id="IPR036291">
    <property type="entry name" value="NAD(P)-bd_dom_sf"/>
</dbReference>
<dbReference type="OrthoDB" id="9776868at2"/>
<gene>
    <name evidence="5" type="ORF">BM477_03715</name>
</gene>
<dbReference type="SUPFAM" id="SSF51735">
    <property type="entry name" value="NAD(P)-binding Rossmann-fold domains"/>
    <property type="match status" value="1"/>
</dbReference>
<feature type="domain" description="SDH C-terminal" evidence="4">
    <location>
        <begin position="237"/>
        <end position="266"/>
    </location>
</feature>
<dbReference type="InterPro" id="IPR046346">
    <property type="entry name" value="Aminoacid_DH-like_N_sf"/>
</dbReference>
<dbReference type="Pfam" id="PF18317">
    <property type="entry name" value="SDH_C"/>
    <property type="match status" value="1"/>
</dbReference>
<organism evidence="5 6">
    <name type="scientific">Boudabousia marimammalium</name>
    <dbReference type="NCBI Taxonomy" id="156892"/>
    <lineage>
        <taxon>Bacteria</taxon>
        <taxon>Bacillati</taxon>
        <taxon>Actinomycetota</taxon>
        <taxon>Actinomycetes</taxon>
        <taxon>Actinomycetales</taxon>
        <taxon>Actinomycetaceae</taxon>
        <taxon>Boudabousia</taxon>
    </lineage>
</organism>
<dbReference type="Proteomes" id="UP000186465">
    <property type="component" value="Unassembled WGS sequence"/>
</dbReference>
<dbReference type="PANTHER" id="PTHR21089">
    <property type="entry name" value="SHIKIMATE DEHYDROGENASE"/>
    <property type="match status" value="1"/>
</dbReference>
<dbReference type="EMBL" id="MPDM01000003">
    <property type="protein sequence ID" value="OKL50010.1"/>
    <property type="molecule type" value="Genomic_DNA"/>
</dbReference>
<name>A0A1Q5PRH0_9ACTO</name>